<organism evidence="1 2">
    <name type="scientific">Brucella pseudogrignonensis</name>
    <dbReference type="NCBI Taxonomy" id="419475"/>
    <lineage>
        <taxon>Bacteria</taxon>
        <taxon>Pseudomonadati</taxon>
        <taxon>Pseudomonadota</taxon>
        <taxon>Alphaproteobacteria</taxon>
        <taxon>Hyphomicrobiales</taxon>
        <taxon>Brucellaceae</taxon>
        <taxon>Brucella/Ochrobactrum group</taxon>
        <taxon>Brucella</taxon>
    </lineage>
</organism>
<proteinExistence type="predicted"/>
<comment type="caution">
    <text evidence="1">The sequence shown here is derived from an EMBL/GenBank/DDBJ whole genome shotgun (WGS) entry which is preliminary data.</text>
</comment>
<accession>A0A256GAU3</accession>
<name>A0A256GAU3_9HYPH</name>
<protein>
    <submittedName>
        <fullName evidence="1">Uncharacterized protein</fullName>
    </submittedName>
</protein>
<dbReference type="Proteomes" id="UP000216188">
    <property type="component" value="Unassembled WGS sequence"/>
</dbReference>
<reference evidence="1 2" key="1">
    <citation type="submission" date="2017-07" db="EMBL/GenBank/DDBJ databases">
        <title>Phylogenetic study on the rhizospheric bacterium Ochrobactrum sp. A44.</title>
        <authorList>
            <person name="Krzyzanowska D.M."/>
            <person name="Ossowicki A."/>
            <person name="Rajewska M."/>
            <person name="Maciag T."/>
            <person name="Kaczynski Z."/>
            <person name="Czerwicka M."/>
            <person name="Jafra S."/>
        </authorList>
    </citation>
    <scope>NUCLEOTIDE SEQUENCE [LARGE SCALE GENOMIC DNA]</scope>
    <source>
        <strain evidence="1 2">CCUG 30717</strain>
    </source>
</reference>
<dbReference type="AlphaFoldDB" id="A0A256GAU3"/>
<keyword evidence="2" id="KW-1185">Reference proteome</keyword>
<sequence>MAAKDAKNAFGMMINLARAEPVRPAAASVLNEMLGQTTIWTQRVLSG</sequence>
<gene>
    <name evidence="1" type="ORF">CEV34_3363</name>
</gene>
<dbReference type="EMBL" id="NNRM01000038">
    <property type="protein sequence ID" value="OYR23761.1"/>
    <property type="molecule type" value="Genomic_DNA"/>
</dbReference>
<evidence type="ECO:0000313" key="2">
    <source>
        <dbReference type="Proteomes" id="UP000216188"/>
    </source>
</evidence>
<evidence type="ECO:0000313" key="1">
    <source>
        <dbReference type="EMBL" id="OYR23761.1"/>
    </source>
</evidence>